<evidence type="ECO:0000313" key="3">
    <source>
        <dbReference type="Proteomes" id="UP000056968"/>
    </source>
</evidence>
<dbReference type="Proteomes" id="UP000056968">
    <property type="component" value="Chromosome"/>
</dbReference>
<keyword evidence="3" id="KW-1185">Reference proteome</keyword>
<sequence>MVRSGGFRERNVEVLREAQNALNVAFGAILSAYIGNSLTDIDNRPFDHVLLAKFFVLIALFILGLCVGNAVILRGEFWMGGLFLAGALAAALLAHHVGAELGFEVVVLRVLTACWVFGLLGSNAVLTTINYIHHRNMNK</sequence>
<proteinExistence type="predicted"/>
<feature type="transmembrane region" description="Helical" evidence="1">
    <location>
        <begin position="50"/>
        <end position="72"/>
    </location>
</feature>
<dbReference type="OrthoDB" id="7472373at2"/>
<protein>
    <submittedName>
        <fullName evidence="2">Uncharacterized protein</fullName>
    </submittedName>
</protein>
<name>A0A0S3F1K5_9SPHN</name>
<dbReference type="EMBL" id="CP013264">
    <property type="protein sequence ID" value="ALR21577.1"/>
    <property type="molecule type" value="Genomic_DNA"/>
</dbReference>
<dbReference type="RefSeq" id="WP_062066304.1">
    <property type="nucleotide sequence ID" value="NZ_CP013264.1"/>
</dbReference>
<dbReference type="AlphaFoldDB" id="A0A0S3F1K5"/>
<dbReference type="KEGG" id="sbd:ATN00_16030"/>
<accession>A0A0S3F1K5</accession>
<keyword evidence="1" id="KW-1133">Transmembrane helix</keyword>
<feature type="transmembrane region" description="Helical" evidence="1">
    <location>
        <begin position="77"/>
        <end position="98"/>
    </location>
</feature>
<gene>
    <name evidence="2" type="ORF">ATN00_16030</name>
</gene>
<keyword evidence="1" id="KW-0812">Transmembrane</keyword>
<keyword evidence="1" id="KW-0472">Membrane</keyword>
<organism evidence="2 3">
    <name type="scientific">Sphingobium baderi</name>
    <dbReference type="NCBI Taxonomy" id="1332080"/>
    <lineage>
        <taxon>Bacteria</taxon>
        <taxon>Pseudomonadati</taxon>
        <taxon>Pseudomonadota</taxon>
        <taxon>Alphaproteobacteria</taxon>
        <taxon>Sphingomonadales</taxon>
        <taxon>Sphingomonadaceae</taxon>
        <taxon>Sphingobium</taxon>
    </lineage>
</organism>
<feature type="transmembrane region" description="Helical" evidence="1">
    <location>
        <begin position="21"/>
        <end position="38"/>
    </location>
</feature>
<dbReference type="STRING" id="1332080.ATN00_16030"/>
<reference evidence="2 3" key="1">
    <citation type="submission" date="2015-11" db="EMBL/GenBank/DDBJ databases">
        <title>A Two-component Flavoprotein Monooxygenase System MeaXY Responsible for para-Hydroxylation of 2-Methyl-6-ethylaniline and 2,6-Diethylaniline in Sphingobium baderi DE-13.</title>
        <authorList>
            <person name="Cheng M."/>
            <person name="Meng Q."/>
            <person name="Yang Y."/>
            <person name="Chu C."/>
            <person name="Yan X."/>
            <person name="He J."/>
            <person name="Li S."/>
        </authorList>
    </citation>
    <scope>NUCLEOTIDE SEQUENCE [LARGE SCALE GENOMIC DNA]</scope>
    <source>
        <strain evidence="2 3">DE-13</strain>
    </source>
</reference>
<feature type="transmembrane region" description="Helical" evidence="1">
    <location>
        <begin position="110"/>
        <end position="132"/>
    </location>
</feature>
<evidence type="ECO:0000256" key="1">
    <source>
        <dbReference type="SAM" id="Phobius"/>
    </source>
</evidence>
<evidence type="ECO:0000313" key="2">
    <source>
        <dbReference type="EMBL" id="ALR21577.1"/>
    </source>
</evidence>